<keyword evidence="3" id="KW-0677">Repeat</keyword>
<dbReference type="EMBL" id="JAULJE010000021">
    <property type="protein sequence ID" value="KAK1329848.1"/>
    <property type="molecule type" value="Genomic_DNA"/>
</dbReference>
<evidence type="ECO:0000256" key="2">
    <source>
        <dbReference type="ARBA" id="ARBA00022723"/>
    </source>
</evidence>
<evidence type="ECO:0000256" key="5">
    <source>
        <dbReference type="ARBA" id="ARBA00022833"/>
    </source>
</evidence>
<name>A0AA40LFM6_CNENI</name>
<accession>A0AA40LFM6</accession>
<evidence type="ECO:0000256" key="1">
    <source>
        <dbReference type="ARBA" id="ARBA00006991"/>
    </source>
</evidence>
<keyword evidence="7" id="KW-1185">Reference proteome</keyword>
<keyword evidence="4" id="KW-0863">Zinc-finger</keyword>
<dbReference type="SUPFAM" id="SSF57667">
    <property type="entry name" value="beta-beta-alpha zinc fingers"/>
    <property type="match status" value="1"/>
</dbReference>
<dbReference type="Gene3D" id="3.30.160.60">
    <property type="entry name" value="Classic Zinc Finger"/>
    <property type="match status" value="1"/>
</dbReference>
<keyword evidence="5" id="KW-0862">Zinc</keyword>
<evidence type="ECO:0000256" key="3">
    <source>
        <dbReference type="ARBA" id="ARBA00022737"/>
    </source>
</evidence>
<dbReference type="FunFam" id="3.30.160.60:FF:000688">
    <property type="entry name" value="zinc finger protein 197 isoform X1"/>
    <property type="match status" value="1"/>
</dbReference>
<evidence type="ECO:0000256" key="4">
    <source>
        <dbReference type="ARBA" id="ARBA00022771"/>
    </source>
</evidence>
<reference evidence="6" key="1">
    <citation type="submission" date="2023-06" db="EMBL/GenBank/DDBJ databases">
        <title>Reference genome for the Northern bat (Eptesicus nilssonii), a most northern bat species.</title>
        <authorList>
            <person name="Laine V.N."/>
            <person name="Pulliainen A.T."/>
            <person name="Lilley T.M."/>
        </authorList>
    </citation>
    <scope>NUCLEOTIDE SEQUENCE</scope>
    <source>
        <strain evidence="6">BLF_Eptnil</strain>
        <tissue evidence="6">Kidney</tissue>
    </source>
</reference>
<comment type="caution">
    <text evidence="6">The sequence shown here is derived from an EMBL/GenBank/DDBJ whole genome shotgun (WGS) entry which is preliminary data.</text>
</comment>
<dbReference type="GO" id="GO:0008270">
    <property type="term" value="F:zinc ion binding"/>
    <property type="evidence" value="ECO:0007669"/>
    <property type="project" value="UniProtKB-KW"/>
</dbReference>
<evidence type="ECO:0000313" key="6">
    <source>
        <dbReference type="EMBL" id="KAK1329848.1"/>
    </source>
</evidence>
<dbReference type="Proteomes" id="UP001177744">
    <property type="component" value="Unassembled WGS sequence"/>
</dbReference>
<organism evidence="6 7">
    <name type="scientific">Cnephaeus nilssonii</name>
    <name type="common">Northern bat</name>
    <name type="synonym">Eptesicus nilssonii</name>
    <dbReference type="NCBI Taxonomy" id="3371016"/>
    <lineage>
        <taxon>Eukaryota</taxon>
        <taxon>Metazoa</taxon>
        <taxon>Chordata</taxon>
        <taxon>Craniata</taxon>
        <taxon>Vertebrata</taxon>
        <taxon>Euteleostomi</taxon>
        <taxon>Mammalia</taxon>
        <taxon>Eutheria</taxon>
        <taxon>Laurasiatheria</taxon>
        <taxon>Chiroptera</taxon>
        <taxon>Yangochiroptera</taxon>
        <taxon>Vespertilionidae</taxon>
        <taxon>Cnephaeus</taxon>
    </lineage>
</organism>
<proteinExistence type="inferred from homology"/>
<dbReference type="InterPro" id="IPR036236">
    <property type="entry name" value="Znf_C2H2_sf"/>
</dbReference>
<sequence length="85" mass="9950">MWKICIQQNDLITHQLIHMEEKPHECIECGKAFTTNSGLCLSKKTYRREALRRHTNSYGHSHQKLQILLNEDLEPVGSQNSDFQK</sequence>
<evidence type="ECO:0000313" key="7">
    <source>
        <dbReference type="Proteomes" id="UP001177744"/>
    </source>
</evidence>
<dbReference type="AlphaFoldDB" id="A0AA40LFM6"/>
<comment type="similarity">
    <text evidence="1">Belongs to the krueppel C2H2-type zinc-finger protein family.</text>
</comment>
<protein>
    <submittedName>
        <fullName evidence="6">Uncharacterized protein</fullName>
    </submittedName>
</protein>
<keyword evidence="2" id="KW-0479">Metal-binding</keyword>
<gene>
    <name evidence="6" type="ORF">QTO34_010031</name>
</gene>